<evidence type="ECO:0000313" key="4">
    <source>
        <dbReference type="Proteomes" id="UP000003751"/>
    </source>
</evidence>
<keyword evidence="5" id="KW-1185">Reference proteome</keyword>
<dbReference type="AlphaFoldDB" id="E7QNX2"/>
<feature type="transmembrane region" description="Helical" evidence="1">
    <location>
        <begin position="98"/>
        <end position="121"/>
    </location>
</feature>
<dbReference type="Proteomes" id="UP000003751">
    <property type="component" value="Unassembled WGS sequence"/>
</dbReference>
<feature type="transmembrane region" description="Helical" evidence="1">
    <location>
        <begin position="72"/>
        <end position="92"/>
    </location>
</feature>
<gene>
    <name evidence="3" type="ORF">SAMN05444342_3852</name>
    <name evidence="2" type="ORF">ZOD2009_00740</name>
</gene>
<dbReference type="EMBL" id="FRAN01000007">
    <property type="protein sequence ID" value="SHL45912.1"/>
    <property type="molecule type" value="Genomic_DNA"/>
</dbReference>
<accession>E7QNX2</accession>
<dbReference type="eggNOG" id="arCOG09071">
    <property type="taxonomic scope" value="Archaea"/>
</dbReference>
<sequence length="267" mass="28927">MQLRPPRFRPFSVALGLFVGTAVAAALPWLWPDAPANEIEIGLLVTLLGWTAAEQFRDELDRAVCSRLHRSLAVAGVLPFAGVFLAEVFTDYDPTAGIILRLSVFTVVALVATSLGSGRHAEILYQTRSVRANVIGTKSRRYELPLTLVSSAIGIAVVKLILGEFVTVQFLSTTLIGTLIGTTIGTLLTGKQEVGLVALDDGLLVRPNKESGGSLVPWRRIRDVRIDGDTLRVTRGFPWPMVYEADLSSAIHPEAAPEAFRSKVRSP</sequence>
<evidence type="ECO:0000313" key="3">
    <source>
        <dbReference type="EMBL" id="SHL45912.1"/>
    </source>
</evidence>
<keyword evidence="1" id="KW-0472">Membrane</keyword>
<dbReference type="PATRIC" id="fig|797209.4.peg.128"/>
<organism evidence="2 4">
    <name type="scientific">Haladaptatus paucihalophilus DX253</name>
    <dbReference type="NCBI Taxonomy" id="797209"/>
    <lineage>
        <taxon>Archaea</taxon>
        <taxon>Methanobacteriati</taxon>
        <taxon>Methanobacteriota</taxon>
        <taxon>Stenosarchaea group</taxon>
        <taxon>Halobacteria</taxon>
        <taxon>Halobacteriales</taxon>
        <taxon>Haladaptataceae</taxon>
        <taxon>Haladaptatus</taxon>
    </lineage>
</organism>
<dbReference type="Proteomes" id="UP000184203">
    <property type="component" value="Unassembled WGS sequence"/>
</dbReference>
<keyword evidence="1" id="KW-1133">Transmembrane helix</keyword>
<reference evidence="2 4" key="1">
    <citation type="journal article" date="2014" name="ISME J.">
        <title>Trehalose/2-sulfotrehalose biosynthesis and glycine-betaine uptake are widely spread mechanisms for osmoadaptation in the Halobacteriales.</title>
        <authorList>
            <person name="Youssef N.H."/>
            <person name="Savage-Ashlock K.N."/>
            <person name="McCully A.L."/>
            <person name="Luedtke B."/>
            <person name="Shaw E.I."/>
            <person name="Hoff W.D."/>
            <person name="Elshahed M.S."/>
        </authorList>
    </citation>
    <scope>NUCLEOTIDE SEQUENCE [LARGE SCALE GENOMIC DNA]</scope>
    <source>
        <strain evidence="2 4">DX253</strain>
    </source>
</reference>
<reference evidence="3" key="3">
    <citation type="submission" date="2016-11" db="EMBL/GenBank/DDBJ databases">
        <authorList>
            <person name="Jaros S."/>
            <person name="Januszkiewicz K."/>
            <person name="Wedrychowicz H."/>
        </authorList>
    </citation>
    <scope>NUCLEOTIDE SEQUENCE [LARGE SCALE GENOMIC DNA]</scope>
    <source>
        <strain evidence="3">DX253</strain>
    </source>
</reference>
<evidence type="ECO:0000256" key="1">
    <source>
        <dbReference type="SAM" id="Phobius"/>
    </source>
</evidence>
<evidence type="ECO:0000313" key="2">
    <source>
        <dbReference type="EMBL" id="EFW93625.1"/>
    </source>
</evidence>
<reference evidence="5" key="2">
    <citation type="submission" date="2016-11" db="EMBL/GenBank/DDBJ databases">
        <authorList>
            <person name="Varghese N."/>
            <person name="Submissions S."/>
        </authorList>
    </citation>
    <scope>NUCLEOTIDE SEQUENCE [LARGE SCALE GENOMIC DNA]</scope>
    <source>
        <strain evidence="5">DX253</strain>
    </source>
</reference>
<dbReference type="EMBL" id="AEMG01000002">
    <property type="protein sequence ID" value="EFW93625.1"/>
    <property type="molecule type" value="Genomic_DNA"/>
</dbReference>
<dbReference type="RefSeq" id="WP_007976071.1">
    <property type="nucleotide sequence ID" value="NZ_AEMG01000002.1"/>
</dbReference>
<protein>
    <submittedName>
        <fullName evidence="2">Uncharacterized protein</fullName>
    </submittedName>
</protein>
<dbReference type="OrthoDB" id="268039at2157"/>
<feature type="transmembrane region" description="Helical" evidence="1">
    <location>
        <begin position="168"/>
        <end position="188"/>
    </location>
</feature>
<proteinExistence type="predicted"/>
<feature type="transmembrane region" description="Helical" evidence="1">
    <location>
        <begin position="142"/>
        <end position="162"/>
    </location>
</feature>
<evidence type="ECO:0000313" key="5">
    <source>
        <dbReference type="Proteomes" id="UP000184203"/>
    </source>
</evidence>
<name>E7QNX2_HALPU</name>
<keyword evidence="1" id="KW-0812">Transmembrane</keyword>